<gene>
    <name evidence="2" type="ORF">OSJNBa0035I01.8</name>
</gene>
<evidence type="ECO:0000256" key="1">
    <source>
        <dbReference type="SAM" id="MobiDB-lite"/>
    </source>
</evidence>
<accession>Q688F2</accession>
<protein>
    <submittedName>
        <fullName evidence="2">Uncharacterized protein</fullName>
    </submittedName>
</protein>
<dbReference type="PANTHER" id="PTHR33116:SF78">
    <property type="entry name" value="OS12G0587133 PROTEIN"/>
    <property type="match status" value="1"/>
</dbReference>
<evidence type="ECO:0000313" key="2">
    <source>
        <dbReference type="EMBL" id="AAU10719.1"/>
    </source>
</evidence>
<feature type="region of interest" description="Disordered" evidence="1">
    <location>
        <begin position="25"/>
        <end position="63"/>
    </location>
</feature>
<reference evidence="3" key="1">
    <citation type="journal article" date="2005" name="Nature">
        <title>The map-based sequence of the rice genome.</title>
        <authorList>
            <consortium name="International rice genome sequencing project (IRGSP)"/>
            <person name="Matsumoto T."/>
            <person name="Wu J."/>
            <person name="Kanamori H."/>
            <person name="Katayose Y."/>
            <person name="Fujisawa M."/>
            <person name="Namiki N."/>
            <person name="Mizuno H."/>
            <person name="Yamamoto K."/>
            <person name="Antonio B.A."/>
            <person name="Baba T."/>
            <person name="Sakata K."/>
            <person name="Nagamura Y."/>
            <person name="Aoki H."/>
            <person name="Arikawa K."/>
            <person name="Arita K."/>
            <person name="Bito T."/>
            <person name="Chiden Y."/>
            <person name="Fujitsuka N."/>
            <person name="Fukunaka R."/>
            <person name="Hamada M."/>
            <person name="Harada C."/>
            <person name="Hayashi A."/>
            <person name="Hijishita S."/>
            <person name="Honda M."/>
            <person name="Hosokawa S."/>
            <person name="Ichikawa Y."/>
            <person name="Idonuma A."/>
            <person name="Iijima M."/>
            <person name="Ikeda M."/>
            <person name="Ikeno M."/>
            <person name="Ito K."/>
            <person name="Ito S."/>
            <person name="Ito T."/>
            <person name="Ito Y."/>
            <person name="Ito Y."/>
            <person name="Iwabuchi A."/>
            <person name="Kamiya K."/>
            <person name="Karasawa W."/>
            <person name="Kurita K."/>
            <person name="Katagiri S."/>
            <person name="Kikuta A."/>
            <person name="Kobayashi H."/>
            <person name="Kobayashi N."/>
            <person name="Machita K."/>
            <person name="Maehara T."/>
            <person name="Masukawa M."/>
            <person name="Mizubayashi T."/>
            <person name="Mukai Y."/>
            <person name="Nagasaki H."/>
            <person name="Nagata Y."/>
            <person name="Naito S."/>
            <person name="Nakashima M."/>
            <person name="Nakama Y."/>
            <person name="Nakamichi Y."/>
            <person name="Nakamura M."/>
            <person name="Meguro A."/>
            <person name="Negishi M."/>
            <person name="Ohta I."/>
            <person name="Ohta T."/>
            <person name="Okamoto M."/>
            <person name="Ono N."/>
            <person name="Saji S."/>
            <person name="Sakaguchi M."/>
            <person name="Sakai K."/>
            <person name="Shibata M."/>
            <person name="Shimokawa T."/>
            <person name="Song J."/>
            <person name="Takazaki Y."/>
            <person name="Terasawa K."/>
            <person name="Tsugane M."/>
            <person name="Tsuji K."/>
            <person name="Ueda S."/>
            <person name="Waki K."/>
            <person name="Yamagata H."/>
            <person name="Yamamoto M."/>
            <person name="Yamamoto S."/>
            <person name="Yamane H."/>
            <person name="Yoshiki S."/>
            <person name="Yoshihara R."/>
            <person name="Yukawa K."/>
            <person name="Zhong H."/>
            <person name="Yano M."/>
            <person name="Yuan Q."/>
            <person name="Ouyang S."/>
            <person name="Liu J."/>
            <person name="Jones K.M."/>
            <person name="Gansberger K."/>
            <person name="Moffat K."/>
            <person name="Hill J."/>
            <person name="Bera J."/>
            <person name="Fadrosh D."/>
            <person name="Jin S."/>
            <person name="Johri S."/>
            <person name="Kim M."/>
            <person name="Overton L."/>
            <person name="Reardon M."/>
            <person name="Tsitrin T."/>
            <person name="Vuong H."/>
            <person name="Weaver B."/>
            <person name="Ciecko A."/>
            <person name="Tallon L."/>
            <person name="Jackson J."/>
            <person name="Pai G."/>
            <person name="Aken S.V."/>
            <person name="Utterback T."/>
            <person name="Reidmuller S."/>
            <person name="Feldblyum T."/>
            <person name="Hsiao J."/>
            <person name="Zismann V."/>
            <person name="Iobst S."/>
            <person name="de Vazeille A.R."/>
            <person name="Buell C.R."/>
            <person name="Ying K."/>
            <person name="Li Y."/>
            <person name="Lu T."/>
            <person name="Huang Y."/>
            <person name="Zhao Q."/>
            <person name="Feng Q."/>
            <person name="Zhang L."/>
            <person name="Zhu J."/>
            <person name="Weng Q."/>
            <person name="Mu J."/>
            <person name="Lu Y."/>
            <person name="Fan D."/>
            <person name="Liu Y."/>
            <person name="Guan J."/>
            <person name="Zhang Y."/>
            <person name="Yu S."/>
            <person name="Liu X."/>
            <person name="Zhang Y."/>
            <person name="Hong G."/>
            <person name="Han B."/>
            <person name="Choisne N."/>
            <person name="Demange N."/>
            <person name="Orjeda G."/>
            <person name="Samain S."/>
            <person name="Cattolico L."/>
            <person name="Pelletier E."/>
            <person name="Couloux A."/>
            <person name="Segurens B."/>
            <person name="Wincker P."/>
            <person name="D'Hont A."/>
            <person name="Scarpelli C."/>
            <person name="Weissenbach J."/>
            <person name="Salanoubat M."/>
            <person name="Quetier F."/>
            <person name="Yu Y."/>
            <person name="Kim H.R."/>
            <person name="Rambo T."/>
            <person name="Currie J."/>
            <person name="Collura K."/>
            <person name="Luo M."/>
            <person name="Yang T."/>
            <person name="Ammiraju J.S.S."/>
            <person name="Engler F."/>
            <person name="Soderlund C."/>
            <person name="Wing R.A."/>
            <person name="Palmer L.E."/>
            <person name="de la Bastide M."/>
            <person name="Spiegel L."/>
            <person name="Nascimento L."/>
            <person name="Zutavern T."/>
            <person name="O'Shaughnessy A."/>
            <person name="Dike S."/>
            <person name="Dedhia N."/>
            <person name="Preston R."/>
            <person name="Balija V."/>
            <person name="McCombie W.R."/>
            <person name="Chow T."/>
            <person name="Chen H."/>
            <person name="Chung M."/>
            <person name="Chen C."/>
            <person name="Shaw J."/>
            <person name="Wu H."/>
            <person name="Hsiao K."/>
            <person name="Chao Y."/>
            <person name="Chu M."/>
            <person name="Cheng C."/>
            <person name="Hour A."/>
            <person name="Lee P."/>
            <person name="Lin S."/>
            <person name="Lin Y."/>
            <person name="Liou J."/>
            <person name="Liu S."/>
            <person name="Hsing Y."/>
            <person name="Raghuvanshi S."/>
            <person name="Mohanty A."/>
            <person name="Bharti A.K."/>
            <person name="Gaur A."/>
            <person name="Gupta V."/>
            <person name="Kumar D."/>
            <person name="Ravi V."/>
            <person name="Vij S."/>
            <person name="Kapur A."/>
            <person name="Khurana P."/>
            <person name="Khurana P."/>
            <person name="Khurana J.P."/>
            <person name="Tyagi A.K."/>
            <person name="Gaikwad K."/>
            <person name="Singh A."/>
            <person name="Dalal V."/>
            <person name="Srivastava S."/>
            <person name="Dixit A."/>
            <person name="Pal A.K."/>
            <person name="Ghazi I.A."/>
            <person name="Yadav M."/>
            <person name="Pandit A."/>
            <person name="Bhargava A."/>
            <person name="Sureshbabu K."/>
            <person name="Batra K."/>
            <person name="Sharma T.R."/>
            <person name="Mohapatra T."/>
            <person name="Singh N.K."/>
            <person name="Messing J."/>
            <person name="Nelson A.B."/>
            <person name="Fuks G."/>
            <person name="Kavchok S."/>
            <person name="Keizer G."/>
            <person name="Linton E."/>
            <person name="Llaca V."/>
            <person name="Song R."/>
            <person name="Tanyolac B."/>
            <person name="Young S."/>
            <person name="Ho-Il K."/>
            <person name="Hahn J.H."/>
            <person name="Sangsakoo G."/>
            <person name="Vanavichit A."/>
            <person name="de Mattos Luiz.A.T."/>
            <person name="Zimmer P.D."/>
            <person name="Malone G."/>
            <person name="Dellagostin O."/>
            <person name="de Oliveira A.C."/>
            <person name="Bevan M."/>
            <person name="Bancroft I."/>
            <person name="Minx P."/>
            <person name="Cordum H."/>
            <person name="Wilson R."/>
            <person name="Cheng Z."/>
            <person name="Jin W."/>
            <person name="Jiang J."/>
            <person name="Leong S.A."/>
            <person name="Iwama H."/>
            <person name="Gojobori T."/>
            <person name="Itoh T."/>
            <person name="Niimura Y."/>
            <person name="Fujii Y."/>
            <person name="Habara T."/>
            <person name="Sakai H."/>
            <person name="Sato Y."/>
            <person name="Wilson G."/>
            <person name="Kumar K."/>
            <person name="McCouch S."/>
            <person name="Juretic N."/>
            <person name="Hoen D."/>
            <person name="Wright S."/>
            <person name="Bruskiewich R."/>
            <person name="Bureau T."/>
            <person name="Miyao A."/>
            <person name="Hirochika H."/>
            <person name="Nishikawa T."/>
            <person name="Kadowaki K."/>
            <person name="Sugiura M."/>
            <person name="Burr B."/>
            <person name="Sasaki T."/>
        </authorList>
    </citation>
    <scope>NUCLEOTIDE SEQUENCE [LARGE SCALE GENOMIC DNA]</scope>
    <source>
        <strain evidence="3">cv. Nipponbare</strain>
    </source>
</reference>
<dbReference type="Proteomes" id="UP000000763">
    <property type="component" value="Chromosome 5"/>
</dbReference>
<dbReference type="PANTHER" id="PTHR33116">
    <property type="entry name" value="REVERSE TRANSCRIPTASE ZINC-BINDING DOMAIN-CONTAINING PROTEIN-RELATED-RELATED"/>
    <property type="match status" value="1"/>
</dbReference>
<dbReference type="AlphaFoldDB" id="Q688F2"/>
<proteinExistence type="predicted"/>
<evidence type="ECO:0000313" key="3">
    <source>
        <dbReference type="Proteomes" id="UP000000763"/>
    </source>
</evidence>
<sequence>MGGGDESWTVSVFLLEGDFINMSLDEDLPLAGPQPNPAADDDEDPDGGHIWQMGHPQAGPGDWDDLVQQQNTANEQVEDAWGQDHPMGQIMEVNPDGIIDLAVANPGDDNVVVPFVPAIDKGKKVQGSDQDAQVQRSLARLEKIAKNEYPKVPYFYPMKEINKKIDHLCKERGSMHQFLASNSIPATLYEPSPFKALVLPKKTMFDFSPQVSKLDATWALDFHKSNSPPQSQAHENMEILEVLPWVVHPPSSLVCQAAAPLMLPKAPGKKREGRTLLYNPYRRQSARLQHIKGDSELKVDPRMGIGKSRGKSARKLKELAGMNAESKLLSLRQKIEDSGCQETKKDHFDLSDIRKFAPKNLDSFAFAPSNGASGVEENRMLSVYEWNFRETVKLFHNPGSKENLPETVNDFRPISLMGISLKILTKLLDDILQGVILKLCQQSKREIVLLKLDFEKAFDTIEHSAILSVLQHMGFPLKWIEWHANDTLILLKASKKEVFCFKTILNMFAQSTGLKDKADLLAGILGCKIGSLPFTYLGLPLGTTRPRVVDFAPLVDIVERRLTASSIFLPQGGRLTLINSVMPSIPTYYMSSLQLPVTVIKAIDTASSSDRVCIPKEKGGLEVINLRVQNTALLLKHMVKLYIGVDLPWVKLISQSYYDSKVPHLMMNKGSFWWRDITSLADIFRGIAKCEIRIGRTTIFWNDLWNDDFKCTSYPNLFAVTIYRSDLVKAMCSRPLEDSFALPLSDEAYSEYLQLQEVLDSLNLQSGMGDAWNFIWGSDKYTAKKFYKLNYSALQHPRPMIWLWKIKCVMKIKGFA</sequence>
<dbReference type="EMBL" id="AC137000">
    <property type="protein sequence ID" value="AAU10719.1"/>
    <property type="molecule type" value="Genomic_DNA"/>
</dbReference>
<name>Q688F2_ORYSJ</name>
<organism evidence="2 3">
    <name type="scientific">Oryza sativa subsp. japonica</name>
    <name type="common">Rice</name>
    <dbReference type="NCBI Taxonomy" id="39947"/>
    <lineage>
        <taxon>Eukaryota</taxon>
        <taxon>Viridiplantae</taxon>
        <taxon>Streptophyta</taxon>
        <taxon>Embryophyta</taxon>
        <taxon>Tracheophyta</taxon>
        <taxon>Spermatophyta</taxon>
        <taxon>Magnoliopsida</taxon>
        <taxon>Liliopsida</taxon>
        <taxon>Poales</taxon>
        <taxon>Poaceae</taxon>
        <taxon>BOP clade</taxon>
        <taxon>Oryzoideae</taxon>
        <taxon>Oryzeae</taxon>
        <taxon>Oryzinae</taxon>
        <taxon>Oryza</taxon>
        <taxon>Oryza sativa</taxon>
    </lineage>
</organism>
<reference evidence="3" key="2">
    <citation type="journal article" date="2008" name="Nucleic Acids Res.">
        <title>The rice annotation project database (RAP-DB): 2008 update.</title>
        <authorList>
            <consortium name="The rice annotation project (RAP)"/>
        </authorList>
    </citation>
    <scope>GENOME REANNOTATION</scope>
    <source>
        <strain evidence="3">cv. Nipponbare</strain>
    </source>
</reference>